<organism evidence="4 5">
    <name type="scientific">Crepidotus variabilis</name>
    <dbReference type="NCBI Taxonomy" id="179855"/>
    <lineage>
        <taxon>Eukaryota</taxon>
        <taxon>Fungi</taxon>
        <taxon>Dikarya</taxon>
        <taxon>Basidiomycota</taxon>
        <taxon>Agaricomycotina</taxon>
        <taxon>Agaricomycetes</taxon>
        <taxon>Agaricomycetidae</taxon>
        <taxon>Agaricales</taxon>
        <taxon>Agaricineae</taxon>
        <taxon>Crepidotaceae</taxon>
        <taxon>Crepidotus</taxon>
    </lineage>
</organism>
<sequence>MALITNGRAIFNSYPGGFPEPGKTIIYDGKSTIDLDLVSLNGGVLVKTLELSIDPYLRTLMSQPTMGYKIGRPTYGPGIAVVLRSENEKLKVGDKFRISMMPHQQYSVLKEEQLGDLNILKNPYNLPWSTFIGILGMPGLTAYEGWRYYSKAKKGEILFVSSGAGPIGSLVIQLAKLDGLKVIASAGSDEKIKFMDSLGADVTFNYKTTNTAEVLAKEGPVDIYWDNVGGETLDTASANANICARVIACGMISGYNNNHATPLRNIWQVVARQIHIFGFHVSNQYPNEFYEFLEPEIAKGDIKYAEDRFLGLENVGEAMSRVQRGLIKAKAVVHVADEAH</sequence>
<name>A0A9P6EHF4_9AGAR</name>
<dbReference type="SUPFAM" id="SSF50129">
    <property type="entry name" value="GroES-like"/>
    <property type="match status" value="1"/>
</dbReference>
<dbReference type="InterPro" id="IPR036291">
    <property type="entry name" value="NAD(P)-bd_dom_sf"/>
</dbReference>
<dbReference type="InterPro" id="IPR045010">
    <property type="entry name" value="MDR_fam"/>
</dbReference>
<evidence type="ECO:0000259" key="2">
    <source>
        <dbReference type="Pfam" id="PF00107"/>
    </source>
</evidence>
<reference evidence="4" key="1">
    <citation type="submission" date="2020-11" db="EMBL/GenBank/DDBJ databases">
        <authorList>
            <consortium name="DOE Joint Genome Institute"/>
            <person name="Ahrendt S."/>
            <person name="Riley R."/>
            <person name="Andreopoulos W."/>
            <person name="Labutti K."/>
            <person name="Pangilinan J."/>
            <person name="Ruiz-Duenas F.J."/>
            <person name="Barrasa J.M."/>
            <person name="Sanchez-Garcia M."/>
            <person name="Camarero S."/>
            <person name="Miyauchi S."/>
            <person name="Serrano A."/>
            <person name="Linde D."/>
            <person name="Babiker R."/>
            <person name="Drula E."/>
            <person name="Ayuso-Fernandez I."/>
            <person name="Pacheco R."/>
            <person name="Padilla G."/>
            <person name="Ferreira P."/>
            <person name="Barriuso J."/>
            <person name="Kellner H."/>
            <person name="Castanera R."/>
            <person name="Alfaro M."/>
            <person name="Ramirez L."/>
            <person name="Pisabarro A.G."/>
            <person name="Kuo A."/>
            <person name="Tritt A."/>
            <person name="Lipzen A."/>
            <person name="He G."/>
            <person name="Yan M."/>
            <person name="Ng V."/>
            <person name="Cullen D."/>
            <person name="Martin F."/>
            <person name="Rosso M.-N."/>
            <person name="Henrissat B."/>
            <person name="Hibbett D."/>
            <person name="Martinez A.T."/>
            <person name="Grigoriev I.V."/>
        </authorList>
    </citation>
    <scope>NUCLEOTIDE SEQUENCE</scope>
    <source>
        <strain evidence="4">CBS 506.95</strain>
    </source>
</reference>
<feature type="domain" description="Alcohol dehydrogenase-like C-terminal" evidence="2">
    <location>
        <begin position="166"/>
        <end position="294"/>
    </location>
</feature>
<dbReference type="OrthoDB" id="809632at2759"/>
<gene>
    <name evidence="4" type="ORF">CPB83DRAFT_883210</name>
</gene>
<dbReference type="GO" id="GO:0016628">
    <property type="term" value="F:oxidoreductase activity, acting on the CH-CH group of donors, NAD or NADP as acceptor"/>
    <property type="evidence" value="ECO:0007669"/>
    <property type="project" value="InterPro"/>
</dbReference>
<keyword evidence="5" id="KW-1185">Reference proteome</keyword>
<dbReference type="CDD" id="cd05288">
    <property type="entry name" value="PGDH"/>
    <property type="match status" value="1"/>
</dbReference>
<dbReference type="Pfam" id="PF16884">
    <property type="entry name" value="ADH_N_2"/>
    <property type="match status" value="1"/>
</dbReference>
<dbReference type="Gene3D" id="3.90.180.10">
    <property type="entry name" value="Medium-chain alcohol dehydrogenases, catalytic domain"/>
    <property type="match status" value="1"/>
</dbReference>
<dbReference type="InterPro" id="IPR011032">
    <property type="entry name" value="GroES-like_sf"/>
</dbReference>
<dbReference type="SUPFAM" id="SSF51735">
    <property type="entry name" value="NAD(P)-binding Rossmann-fold domains"/>
    <property type="match status" value="1"/>
</dbReference>
<feature type="domain" description="Oxidoreductase N-terminal" evidence="3">
    <location>
        <begin position="41"/>
        <end position="114"/>
    </location>
</feature>
<proteinExistence type="predicted"/>
<evidence type="ECO:0000256" key="1">
    <source>
        <dbReference type="ARBA" id="ARBA00023002"/>
    </source>
</evidence>
<dbReference type="InterPro" id="IPR013149">
    <property type="entry name" value="ADH-like_C"/>
</dbReference>
<evidence type="ECO:0000313" key="5">
    <source>
        <dbReference type="Proteomes" id="UP000807306"/>
    </source>
</evidence>
<comment type="caution">
    <text evidence="4">The sequence shown here is derived from an EMBL/GenBank/DDBJ whole genome shotgun (WGS) entry which is preliminary data.</text>
</comment>
<protein>
    <submittedName>
        <fullName evidence="4">NAD(P)-binding protein</fullName>
    </submittedName>
</protein>
<dbReference type="PANTHER" id="PTHR43205">
    <property type="entry name" value="PROSTAGLANDIN REDUCTASE"/>
    <property type="match status" value="1"/>
</dbReference>
<keyword evidence="1" id="KW-0560">Oxidoreductase</keyword>
<evidence type="ECO:0000313" key="4">
    <source>
        <dbReference type="EMBL" id="KAF9529019.1"/>
    </source>
</evidence>
<dbReference type="InterPro" id="IPR041694">
    <property type="entry name" value="ADH_N_2"/>
</dbReference>
<dbReference type="AlphaFoldDB" id="A0A9P6EHF4"/>
<dbReference type="Proteomes" id="UP000807306">
    <property type="component" value="Unassembled WGS sequence"/>
</dbReference>
<dbReference type="EMBL" id="MU157849">
    <property type="protein sequence ID" value="KAF9529019.1"/>
    <property type="molecule type" value="Genomic_DNA"/>
</dbReference>
<evidence type="ECO:0000259" key="3">
    <source>
        <dbReference type="Pfam" id="PF16884"/>
    </source>
</evidence>
<dbReference type="Gene3D" id="3.40.50.720">
    <property type="entry name" value="NAD(P)-binding Rossmann-like Domain"/>
    <property type="match status" value="1"/>
</dbReference>
<accession>A0A9P6EHF4</accession>
<dbReference type="Pfam" id="PF00107">
    <property type="entry name" value="ADH_zinc_N"/>
    <property type="match status" value="1"/>
</dbReference>
<dbReference type="PANTHER" id="PTHR43205:SF7">
    <property type="entry name" value="PROSTAGLANDIN REDUCTASE 1"/>
    <property type="match status" value="1"/>
</dbReference>